<gene>
    <name evidence="1" type="ORF">BE221DRAFT_72388</name>
</gene>
<proteinExistence type="predicted"/>
<feature type="non-terminal residue" evidence="1">
    <location>
        <position position="1"/>
    </location>
</feature>
<sequence>TDAFEWARGSRGRGVRWCSREAQSRDKQQDNSVLSCRKRHVGRLSAHVGSVRNSVINY</sequence>
<reference evidence="1" key="1">
    <citation type="submission" date="2017-04" db="EMBL/GenBank/DDBJ databases">
        <title>Population genomics of picophytoplankton unveils novel chromosome hypervariability.</title>
        <authorList>
            <consortium name="DOE Joint Genome Institute"/>
            <person name="Blanc-Mathieu R."/>
            <person name="Krasovec M."/>
            <person name="Hebrard M."/>
            <person name="Yau S."/>
            <person name="Desgranges E."/>
            <person name="Martin J."/>
            <person name="Schackwitz W."/>
            <person name="Kuo A."/>
            <person name="Salin G."/>
            <person name="Donnadieu C."/>
            <person name="Desdevises Y."/>
            <person name="Sanchez-Ferandin S."/>
            <person name="Moreau H."/>
            <person name="Rivals E."/>
            <person name="Grigoriev I.V."/>
            <person name="Grimsley N."/>
            <person name="Eyre-Walker A."/>
            <person name="Piganeau G."/>
        </authorList>
    </citation>
    <scope>NUCLEOTIDE SEQUENCE [LARGE SCALE GENOMIC DNA]</scope>
    <source>
        <strain evidence="1">RCC 1115</strain>
    </source>
</reference>
<evidence type="ECO:0000313" key="1">
    <source>
        <dbReference type="EMBL" id="OUS46908.1"/>
    </source>
</evidence>
<dbReference type="Proteomes" id="UP000195557">
    <property type="component" value="Unassembled WGS sequence"/>
</dbReference>
<protein>
    <submittedName>
        <fullName evidence="1">Uncharacterized protein</fullName>
    </submittedName>
</protein>
<dbReference type="EMBL" id="KZ155780">
    <property type="protein sequence ID" value="OUS46908.1"/>
    <property type="molecule type" value="Genomic_DNA"/>
</dbReference>
<accession>A0A1Y5IBD2</accession>
<name>A0A1Y5IBD2_OSTTA</name>
<organism evidence="1">
    <name type="scientific">Ostreococcus tauri</name>
    <name type="common">Marine green alga</name>
    <dbReference type="NCBI Taxonomy" id="70448"/>
    <lineage>
        <taxon>Eukaryota</taxon>
        <taxon>Viridiplantae</taxon>
        <taxon>Chlorophyta</taxon>
        <taxon>Mamiellophyceae</taxon>
        <taxon>Mamiellales</taxon>
        <taxon>Bathycoccaceae</taxon>
        <taxon>Ostreococcus</taxon>
    </lineage>
</organism>
<dbReference type="AlphaFoldDB" id="A0A1Y5IBD2"/>